<proteinExistence type="inferred from homology"/>
<comment type="subunit">
    <text evidence="2">Heterodimer of SbcC and SbcD.</text>
</comment>
<dbReference type="PANTHER" id="PTHR32114:SF2">
    <property type="entry name" value="ABC TRANSPORTER ABCH.3"/>
    <property type="match status" value="1"/>
</dbReference>
<dbReference type="Pfam" id="PF13476">
    <property type="entry name" value="AAA_23"/>
    <property type="match status" value="1"/>
</dbReference>
<dbReference type="AlphaFoldDB" id="A0A398BGP9"/>
<dbReference type="GO" id="GO:0016887">
    <property type="term" value="F:ATP hydrolysis activity"/>
    <property type="evidence" value="ECO:0007669"/>
    <property type="project" value="InterPro"/>
</dbReference>
<dbReference type="PANTHER" id="PTHR32114">
    <property type="entry name" value="ABC TRANSPORTER ABCH.3"/>
    <property type="match status" value="1"/>
</dbReference>
<reference evidence="6 7" key="1">
    <citation type="submission" date="2018-08" db="EMBL/GenBank/DDBJ databases">
        <title>Bacillus jemisoniae sp. nov., Bacillus chryseoplanitiae sp. nov., Bacillus resnikiae sp. nov., and Bacillus frankliniae sp. nov., isolated from Viking spacecraft and associated surfaces.</title>
        <authorList>
            <person name="Seuylemezian A."/>
            <person name="Vaishampayan P."/>
        </authorList>
    </citation>
    <scope>NUCLEOTIDE SEQUENCE [LARGE SCALE GENOMIC DNA]</scope>
    <source>
        <strain evidence="6 7">JJ-247</strain>
    </source>
</reference>
<evidence type="ECO:0000313" key="7">
    <source>
        <dbReference type="Proteomes" id="UP000265816"/>
    </source>
</evidence>
<protein>
    <recommendedName>
        <fullName evidence="3">Nuclease SbcCD subunit C</fullName>
    </recommendedName>
</protein>
<organism evidence="6 7">
    <name type="scientific">Mesobacillus zeae</name>
    <dbReference type="NCBI Taxonomy" id="1917180"/>
    <lineage>
        <taxon>Bacteria</taxon>
        <taxon>Bacillati</taxon>
        <taxon>Bacillota</taxon>
        <taxon>Bacilli</taxon>
        <taxon>Bacillales</taxon>
        <taxon>Bacillaceae</taxon>
        <taxon>Mesobacillus</taxon>
    </lineage>
</organism>
<dbReference type="SUPFAM" id="SSF52540">
    <property type="entry name" value="P-loop containing nucleoside triphosphate hydrolases"/>
    <property type="match status" value="1"/>
</dbReference>
<comment type="similarity">
    <text evidence="1">Belongs to the SMC family. SbcC subfamily.</text>
</comment>
<feature type="coiled-coil region" evidence="4">
    <location>
        <begin position="186"/>
        <end position="217"/>
    </location>
</feature>
<feature type="coiled-coil region" evidence="4">
    <location>
        <begin position="350"/>
        <end position="387"/>
    </location>
</feature>
<evidence type="ECO:0000256" key="1">
    <source>
        <dbReference type="ARBA" id="ARBA00006930"/>
    </source>
</evidence>
<evidence type="ECO:0000256" key="2">
    <source>
        <dbReference type="ARBA" id="ARBA00011322"/>
    </source>
</evidence>
<dbReference type="Proteomes" id="UP000265816">
    <property type="component" value="Unassembled WGS sequence"/>
</dbReference>
<feature type="coiled-coil region" evidence="4">
    <location>
        <begin position="770"/>
        <end position="864"/>
    </location>
</feature>
<name>A0A398BGP9_9BACI</name>
<dbReference type="RefSeq" id="WP_119111269.1">
    <property type="nucleotide sequence ID" value="NZ_CBCSEO010000008.1"/>
</dbReference>
<feature type="coiled-coil region" evidence="4">
    <location>
        <begin position="703"/>
        <end position="737"/>
    </location>
</feature>
<feature type="domain" description="Rad50/SbcC-type AAA" evidence="5">
    <location>
        <begin position="5"/>
        <end position="211"/>
    </location>
</feature>
<evidence type="ECO:0000256" key="3">
    <source>
        <dbReference type="ARBA" id="ARBA00013368"/>
    </source>
</evidence>
<dbReference type="OrthoDB" id="9795626at2"/>
<dbReference type="GO" id="GO:0006302">
    <property type="term" value="P:double-strand break repair"/>
    <property type="evidence" value="ECO:0007669"/>
    <property type="project" value="InterPro"/>
</dbReference>
<comment type="caution">
    <text evidence="6">The sequence shown here is derived from an EMBL/GenBank/DDBJ whole genome shotgun (WGS) entry which is preliminary data.</text>
</comment>
<feature type="coiled-coil region" evidence="4">
    <location>
        <begin position="255"/>
        <end position="319"/>
    </location>
</feature>
<feature type="coiled-coil region" evidence="4">
    <location>
        <begin position="551"/>
        <end position="660"/>
    </location>
</feature>
<evidence type="ECO:0000259" key="5">
    <source>
        <dbReference type="Pfam" id="PF13476"/>
    </source>
</evidence>
<accession>A0A398BGP9</accession>
<dbReference type="Pfam" id="PF13558">
    <property type="entry name" value="SbcC_Walker_B"/>
    <property type="match status" value="1"/>
</dbReference>
<dbReference type="Gene3D" id="3.40.50.300">
    <property type="entry name" value="P-loop containing nucleotide triphosphate hydrolases"/>
    <property type="match status" value="2"/>
</dbReference>
<sequence>MKPLKLTIQAFGPYAGTETIDFTVLGNRTMFVISGKTGSGKTTIFDGISYAIYGKASGEDRNGTDLRSQFARDHLPTEITLEFLLRQKTYRISRSPQQEKRKERGDGFTTVGAKAELYMIDDDGKARLLAANVRDVDEKVREIMIIDSSQFRQILMIPQGEFRKLLTSDSKDKEVILQRLFHTGLYKKIEEKLKAEAAELKQHVEKQAEERNAALLKAHPFKSEELRAYLDAGSTNESLLIPLLKDELILMGEELERLALERVEKQEERNRLQQKLFEAESILKQLVTLEELRGKMEELQSRKAEFESVEKEAELAKKAELLASQEELCHRLKKDCDALGGELERMAAAIRYSEETVQSHQQEFEKLEALEHERKAAADRISRLDHIREDVKAFDATMKLTGNLKQSLTLSKNKKQVLEGETLELSSRLKSLKKEREAAEKAQMDAVENQRNLDKLDSQLLKHRKLESHLKRELKAVADFGGKQAAYEHACRRLSDGKATVGKLEQQWLDTQAAALASSLKTGCACPVCGSESHPTPAAAPHGFIPSQDDLKSAREQAGMLEQLKSKEEKNFIEAESALNSLRETGSEMLKEILADAPGFDKDCLREETDQLEAKKADSENQHELLLHAARKIPQLKEKEHKAEEQRDLKEKSLREIDEEIGRLLVEYTGRKTTLERMMVSVPENLRSLSAFNVQYQQAVDTHKSMISQLEMAQRKFQEAKEKLSVENARADELDKLLKESTEKLGKEREHFRSNMVSQGFENYQEYNISKREQSEVQRLESAVRQYREDWRSVSDQYDNLSEILKDVSKPDLNLLKSKLEEIDQEMKISEETYQALLYCKRENDQLIAAVDRINEQIRFLEERYKLVGHLSDISRGQNTYRITFERYVLASFLDDILAEANIRLGKMTGGRYRLLRKTDRSKGNVQSGLELLVFDQYTGQERHVKTLSGGESFKAALSLALGLADVVQNYAGGVSLETMFIDEGFGTLDPESLDQAIEALIDIQSSGRLVGIISHVPELKERIDARLEVMSTQSGSRTEFVLMNG</sequence>
<keyword evidence="4" id="KW-0175">Coiled coil</keyword>
<evidence type="ECO:0000256" key="4">
    <source>
        <dbReference type="SAM" id="Coils"/>
    </source>
</evidence>
<dbReference type="InterPro" id="IPR038729">
    <property type="entry name" value="Rad50/SbcC_AAA"/>
</dbReference>
<gene>
    <name evidence="6" type="ORF">D1970_02340</name>
</gene>
<feature type="coiled-coil region" evidence="4">
    <location>
        <begin position="415"/>
        <end position="459"/>
    </location>
</feature>
<keyword evidence="7" id="KW-1185">Reference proteome</keyword>
<dbReference type="InterPro" id="IPR027417">
    <property type="entry name" value="P-loop_NTPase"/>
</dbReference>
<evidence type="ECO:0000313" key="6">
    <source>
        <dbReference type="EMBL" id="RID88351.1"/>
    </source>
</evidence>
<dbReference type="EMBL" id="QWVT01000007">
    <property type="protein sequence ID" value="RID88351.1"/>
    <property type="molecule type" value="Genomic_DNA"/>
</dbReference>